<dbReference type="InParanoid" id="A0A067PWR5"/>
<protein>
    <submittedName>
        <fullName evidence="2">Uncharacterized protein</fullName>
    </submittedName>
</protein>
<organism evidence="2 3">
    <name type="scientific">Jaapia argillacea MUCL 33604</name>
    <dbReference type="NCBI Taxonomy" id="933084"/>
    <lineage>
        <taxon>Eukaryota</taxon>
        <taxon>Fungi</taxon>
        <taxon>Dikarya</taxon>
        <taxon>Basidiomycota</taxon>
        <taxon>Agaricomycotina</taxon>
        <taxon>Agaricomycetes</taxon>
        <taxon>Agaricomycetidae</taxon>
        <taxon>Jaapiales</taxon>
        <taxon>Jaapiaceae</taxon>
        <taxon>Jaapia</taxon>
    </lineage>
</organism>
<gene>
    <name evidence="2" type="ORF">JAAARDRAFT_654698</name>
</gene>
<keyword evidence="3" id="KW-1185">Reference proteome</keyword>
<accession>A0A067PWR5</accession>
<keyword evidence="1" id="KW-0472">Membrane</keyword>
<reference evidence="3" key="1">
    <citation type="journal article" date="2014" name="Proc. Natl. Acad. Sci. U.S.A.">
        <title>Extensive sampling of basidiomycete genomes demonstrates inadequacy of the white-rot/brown-rot paradigm for wood decay fungi.</title>
        <authorList>
            <person name="Riley R."/>
            <person name="Salamov A.A."/>
            <person name="Brown D.W."/>
            <person name="Nagy L.G."/>
            <person name="Floudas D."/>
            <person name="Held B.W."/>
            <person name="Levasseur A."/>
            <person name="Lombard V."/>
            <person name="Morin E."/>
            <person name="Otillar R."/>
            <person name="Lindquist E.A."/>
            <person name="Sun H."/>
            <person name="LaButti K.M."/>
            <person name="Schmutz J."/>
            <person name="Jabbour D."/>
            <person name="Luo H."/>
            <person name="Baker S.E."/>
            <person name="Pisabarro A.G."/>
            <person name="Walton J.D."/>
            <person name="Blanchette R.A."/>
            <person name="Henrissat B."/>
            <person name="Martin F."/>
            <person name="Cullen D."/>
            <person name="Hibbett D.S."/>
            <person name="Grigoriev I.V."/>
        </authorList>
    </citation>
    <scope>NUCLEOTIDE SEQUENCE [LARGE SCALE GENOMIC DNA]</scope>
    <source>
        <strain evidence="3">MUCL 33604</strain>
    </source>
</reference>
<evidence type="ECO:0000313" key="3">
    <source>
        <dbReference type="Proteomes" id="UP000027265"/>
    </source>
</evidence>
<keyword evidence="1" id="KW-0812">Transmembrane</keyword>
<feature type="transmembrane region" description="Helical" evidence="1">
    <location>
        <begin position="12"/>
        <end position="31"/>
    </location>
</feature>
<proteinExistence type="predicted"/>
<dbReference type="AlphaFoldDB" id="A0A067PWR5"/>
<keyword evidence="1" id="KW-1133">Transmembrane helix</keyword>
<dbReference type="Proteomes" id="UP000027265">
    <property type="component" value="Unassembled WGS sequence"/>
</dbReference>
<evidence type="ECO:0000313" key="2">
    <source>
        <dbReference type="EMBL" id="KDQ59154.1"/>
    </source>
</evidence>
<dbReference type="EMBL" id="KL197716">
    <property type="protein sequence ID" value="KDQ59154.1"/>
    <property type="molecule type" value="Genomic_DNA"/>
</dbReference>
<sequence length="118" mass="13034">MLPPLCMSSIHLVGDAMLGIFVIVTLIGFIFSRLLKPANMYLLTQVLFSRSPSTCYGTSTTVKWCSQLAKVFDPMLYTSVNPLTPSPLSVNDEPCSNHFSVRFLDRSPQPLSYPCASL</sequence>
<evidence type="ECO:0000256" key="1">
    <source>
        <dbReference type="SAM" id="Phobius"/>
    </source>
</evidence>
<dbReference type="HOGENOM" id="CLU_2073513_0_0_1"/>
<name>A0A067PWR5_9AGAM</name>